<accession>A0A8D4VNW1</accession>
<reference evidence="2" key="1">
    <citation type="submission" date="2019-06" db="EMBL/GenBank/DDBJ databases">
        <title>Complete genome sequence of Methylogaea oryzae strain JCM16910.</title>
        <authorList>
            <person name="Asakawa S."/>
        </authorList>
    </citation>
    <scope>NUCLEOTIDE SEQUENCE</scope>
    <source>
        <strain evidence="2">E10</strain>
    </source>
</reference>
<evidence type="ECO:0000259" key="1">
    <source>
        <dbReference type="PROSITE" id="PS51833"/>
    </source>
</evidence>
<dbReference type="InterPro" id="IPR052340">
    <property type="entry name" value="RNase_Y/CdgJ"/>
</dbReference>
<organism evidence="2 3">
    <name type="scientific">Methylogaea oryzae</name>
    <dbReference type="NCBI Taxonomy" id="1295382"/>
    <lineage>
        <taxon>Bacteria</taxon>
        <taxon>Pseudomonadati</taxon>
        <taxon>Pseudomonadota</taxon>
        <taxon>Gammaproteobacteria</taxon>
        <taxon>Methylococcales</taxon>
        <taxon>Methylococcaceae</taxon>
        <taxon>Methylogaea</taxon>
    </lineage>
</organism>
<dbReference type="PANTHER" id="PTHR33525">
    <property type="match status" value="1"/>
</dbReference>
<dbReference type="PANTHER" id="PTHR33525:SF3">
    <property type="entry name" value="RIBONUCLEASE Y"/>
    <property type="match status" value="1"/>
</dbReference>
<protein>
    <recommendedName>
        <fullName evidence="1">HDOD domain-containing protein</fullName>
    </recommendedName>
</protein>
<keyword evidence="3" id="KW-1185">Reference proteome</keyword>
<dbReference type="AlphaFoldDB" id="A0A8D4VNW1"/>
<dbReference type="InterPro" id="IPR013976">
    <property type="entry name" value="HDOD"/>
</dbReference>
<dbReference type="Pfam" id="PF08668">
    <property type="entry name" value="HDOD"/>
    <property type="match status" value="1"/>
</dbReference>
<dbReference type="PROSITE" id="PS51833">
    <property type="entry name" value="HDOD"/>
    <property type="match status" value="1"/>
</dbReference>
<dbReference type="Proteomes" id="UP000824988">
    <property type="component" value="Chromosome"/>
</dbReference>
<dbReference type="SUPFAM" id="SSF109604">
    <property type="entry name" value="HD-domain/PDEase-like"/>
    <property type="match status" value="1"/>
</dbReference>
<dbReference type="RefSeq" id="WP_054772699.1">
    <property type="nucleotide sequence ID" value="NZ_AP019782.1"/>
</dbReference>
<evidence type="ECO:0000313" key="3">
    <source>
        <dbReference type="Proteomes" id="UP000824988"/>
    </source>
</evidence>
<proteinExistence type="predicted"/>
<sequence>MVSPSPQSLVRGSPHLVSLPDVFLRINGMINDQNASLQDVGEVVALDAGLAARLLKVVNSPIYGHPSRISTISRAIAVVGLNDFHHLLLSTCAADMFKRIPSSLVNTTDFWVHSVYCAVIARQFAKLSGVLHIERFFVGGLLHQMGALLIYDRMPDESREMLLQAEGRFWQVFDAERARWGFTYADVGGELARQWRLPENLCAMIGCHIEPEKAGEYRFDATLLHLAYRLKNYIFQGDATAAEIVADILARGAGVVEIDEGDVLSVLAAVPEQAEEALSLLEGP</sequence>
<dbReference type="KEGG" id="moz:MoryE10_05850"/>
<dbReference type="Gene3D" id="1.10.3210.10">
    <property type="entry name" value="Hypothetical protein af1432"/>
    <property type="match status" value="1"/>
</dbReference>
<evidence type="ECO:0000313" key="2">
    <source>
        <dbReference type="EMBL" id="BBL69979.1"/>
    </source>
</evidence>
<dbReference type="EMBL" id="AP019782">
    <property type="protein sequence ID" value="BBL69979.1"/>
    <property type="molecule type" value="Genomic_DNA"/>
</dbReference>
<gene>
    <name evidence="2" type="ORF">MoryE10_05850</name>
</gene>
<name>A0A8D4VNW1_9GAMM</name>
<feature type="domain" description="HDOD" evidence="1">
    <location>
        <begin position="16"/>
        <end position="211"/>
    </location>
</feature>